<dbReference type="EMBL" id="HE965805">
    <property type="protein sequence ID" value="CCJ65168.1"/>
    <property type="molecule type" value="Genomic_DNA"/>
</dbReference>
<dbReference type="HOGENOM" id="CLU_110735_3_1_4"/>
<keyword evidence="4" id="KW-1185">Reference proteome</keyword>
<gene>
    <name evidence="3" type="ordered locus">BN118_3743</name>
</gene>
<feature type="transmembrane region" description="Helical" evidence="1">
    <location>
        <begin position="94"/>
        <end position="121"/>
    </location>
</feature>
<keyword evidence="1" id="KW-1133">Transmembrane helix</keyword>
<accession>A0A0T7CUA9</accession>
<proteinExistence type="predicted"/>
<feature type="domain" description="DUF1468" evidence="2">
    <location>
        <begin position="25"/>
        <end position="155"/>
    </location>
</feature>
<feature type="transmembrane region" description="Helical" evidence="1">
    <location>
        <begin position="55"/>
        <end position="73"/>
    </location>
</feature>
<dbReference type="Proteomes" id="UP000005250">
    <property type="component" value="Chromosome"/>
</dbReference>
<evidence type="ECO:0000313" key="3">
    <source>
        <dbReference type="EMBL" id="CCJ65168.1"/>
    </source>
</evidence>
<dbReference type="InterPro" id="IPR009936">
    <property type="entry name" value="DUF1468"/>
</dbReference>
<evidence type="ECO:0000256" key="1">
    <source>
        <dbReference type="SAM" id="Phobius"/>
    </source>
</evidence>
<name>A0A0T7CUA9_BORP1</name>
<feature type="transmembrane region" description="Helical" evidence="1">
    <location>
        <begin position="127"/>
        <end position="146"/>
    </location>
</feature>
<evidence type="ECO:0000313" key="4">
    <source>
        <dbReference type="Proteomes" id="UP000005250"/>
    </source>
</evidence>
<reference evidence="3 4" key="1">
    <citation type="journal article" date="2012" name="BMC Genomics">
        <title>Comparative genomics of the classical Bordetella subspecies: the evolution and exchange of virulence-associated diversity amongst closely related pathogens.</title>
        <authorList>
            <person name="Park J."/>
            <person name="Zhang Y."/>
            <person name="Buboltz A.M."/>
            <person name="Zhang X."/>
            <person name="Schuster S.C."/>
            <person name="Ahuja U."/>
            <person name="Liu M."/>
            <person name="Miller J.F."/>
            <person name="Sebaihia M."/>
            <person name="Bentley S.D."/>
            <person name="Parkhill J."/>
            <person name="Harvill E.T."/>
        </authorList>
    </citation>
    <scope>NUCLEOTIDE SEQUENCE [LARGE SCALE GENOMIC DNA]</scope>
    <source>
        <strain evidence="4">ATCC 9797 / DSM 5571 / CCUG 30873 / LMG 14455 / NCTC 10739 / 18323</strain>
    </source>
</reference>
<dbReference type="eggNOG" id="ENOG5032SKA">
    <property type="taxonomic scope" value="Bacteria"/>
</dbReference>
<evidence type="ECO:0000259" key="2">
    <source>
        <dbReference type="Pfam" id="PF07331"/>
    </source>
</evidence>
<dbReference type="AlphaFoldDB" id="A0A0T7CUA9"/>
<dbReference type="Pfam" id="PF07331">
    <property type="entry name" value="TctB"/>
    <property type="match status" value="1"/>
</dbReference>
<keyword evidence="1" id="KW-0472">Membrane</keyword>
<protein>
    <submittedName>
        <fullName evidence="3">Membrane protein</fullName>
    </submittedName>
</protein>
<sequence length="163" mass="17538">MRTQSGRSAPCSRIGYGIMNDRMLGVFALILAAFMTWAGWDIEAPFAYEPVGPRAFPMLVALIIGLCGLRLVYKGSHQVETNSAGANARIALMIAYAAAYAFLFQWLGFVIATALMTVAVGRLFGGNWIKCAIGGLIMGVLFFLLFDKVLDVVLPAGLLEGLL</sequence>
<keyword evidence="1" id="KW-0812">Transmembrane</keyword>
<dbReference type="KEGG" id="bper:BN118_3743"/>
<organism evidence="3 4">
    <name type="scientific">Bordetella pertussis (strain ATCC 9797 / DSM 5571 / CCUG 30873 / LMG 14455 / NCTC 10739 / 18323)</name>
    <dbReference type="NCBI Taxonomy" id="568706"/>
    <lineage>
        <taxon>Bacteria</taxon>
        <taxon>Pseudomonadati</taxon>
        <taxon>Pseudomonadota</taxon>
        <taxon>Betaproteobacteria</taxon>
        <taxon>Burkholderiales</taxon>
        <taxon>Alcaligenaceae</taxon>
        <taxon>Bordetella</taxon>
    </lineage>
</organism>
<feature type="transmembrane region" description="Helical" evidence="1">
    <location>
        <begin position="21"/>
        <end position="40"/>
    </location>
</feature>